<feature type="non-terminal residue" evidence="1">
    <location>
        <position position="62"/>
    </location>
</feature>
<organism evidence="1">
    <name type="scientific">mine drainage metagenome</name>
    <dbReference type="NCBI Taxonomy" id="410659"/>
    <lineage>
        <taxon>unclassified sequences</taxon>
        <taxon>metagenomes</taxon>
        <taxon>ecological metagenomes</taxon>
    </lineage>
</organism>
<reference evidence="1" key="1">
    <citation type="submission" date="2013-08" db="EMBL/GenBank/DDBJ databases">
        <authorList>
            <person name="Mendez C."/>
            <person name="Richter M."/>
            <person name="Ferrer M."/>
            <person name="Sanchez J."/>
        </authorList>
    </citation>
    <scope>NUCLEOTIDE SEQUENCE</scope>
</reference>
<proteinExistence type="predicted"/>
<dbReference type="EMBL" id="AUZX01003183">
    <property type="protein sequence ID" value="EQD74601.1"/>
    <property type="molecule type" value="Genomic_DNA"/>
</dbReference>
<accession>T1BP69</accession>
<sequence length="62" mass="7329">MVFVEPGLMTRWTRRRLHEMGYRFRTIRSWGADEVIVVNPRTHELEGINDRRSPAGRPPPID</sequence>
<protein>
    <submittedName>
        <fullName evidence="1">Uncharacterized protein</fullName>
    </submittedName>
</protein>
<gene>
    <name evidence="1" type="ORF">B1A_04388</name>
</gene>
<evidence type="ECO:0000313" key="1">
    <source>
        <dbReference type="EMBL" id="EQD74601.1"/>
    </source>
</evidence>
<comment type="caution">
    <text evidence="1">The sequence shown here is derived from an EMBL/GenBank/DDBJ whole genome shotgun (WGS) entry which is preliminary data.</text>
</comment>
<reference evidence="1" key="2">
    <citation type="journal article" date="2014" name="ISME J.">
        <title>Microbial stratification in low pH oxic and suboxic macroscopic growths along an acid mine drainage.</title>
        <authorList>
            <person name="Mendez-Garcia C."/>
            <person name="Mesa V."/>
            <person name="Sprenger R.R."/>
            <person name="Richter M."/>
            <person name="Diez M.S."/>
            <person name="Solano J."/>
            <person name="Bargiela R."/>
            <person name="Golyshina O.V."/>
            <person name="Manteca A."/>
            <person name="Ramos J.L."/>
            <person name="Gallego J.R."/>
            <person name="Llorente I."/>
            <person name="Martins Dos Santos V.A."/>
            <person name="Jensen O.N."/>
            <person name="Pelaez A.I."/>
            <person name="Sanchez J."/>
            <person name="Ferrer M."/>
        </authorList>
    </citation>
    <scope>NUCLEOTIDE SEQUENCE</scope>
</reference>
<name>T1BP69_9ZZZZ</name>
<dbReference type="AlphaFoldDB" id="T1BP69"/>